<comment type="function">
    <text evidence="5">O-methyltransferase that catalyzes the 2 O-methylation steps in the ubiquinone biosynthetic pathway.</text>
</comment>
<feature type="binding site" evidence="5">
    <location>
        <position position="99"/>
    </location>
    <ligand>
        <name>S-adenosyl-L-methionine</name>
        <dbReference type="ChEBI" id="CHEBI:59789"/>
    </ligand>
</feature>
<dbReference type="NCBIfam" id="TIGR01983">
    <property type="entry name" value="UbiG"/>
    <property type="match status" value="1"/>
</dbReference>
<keyword evidence="4 5" id="KW-0949">S-adenosyl-L-methionine</keyword>
<comment type="similarity">
    <text evidence="5">Belongs to the methyltransferase superfamily. UbiG/COQ3 family.</text>
</comment>
<proteinExistence type="inferred from homology"/>
<dbReference type="GO" id="GO:0032259">
    <property type="term" value="P:methylation"/>
    <property type="evidence" value="ECO:0007669"/>
    <property type="project" value="UniProtKB-KW"/>
</dbReference>
<reference evidence="7" key="1">
    <citation type="submission" date="2021-07" db="EMBL/GenBank/DDBJ databases">
        <title>Neiella marina sp. nov., isolated from the intestinal content of sea cucumber Apostichopus japonicus.</title>
        <authorList>
            <person name="Bai X."/>
        </authorList>
    </citation>
    <scope>NUCLEOTIDE SEQUENCE</scope>
    <source>
        <strain evidence="7">126</strain>
    </source>
</reference>
<comment type="catalytic activity">
    <reaction evidence="5">
        <text>a 3-(all-trans-polyprenyl)benzene-1,2-diol + S-adenosyl-L-methionine = a 2-methoxy-6-(all-trans-polyprenyl)phenol + S-adenosyl-L-homocysteine + H(+)</text>
        <dbReference type="Rhea" id="RHEA:31411"/>
        <dbReference type="Rhea" id="RHEA-COMP:9550"/>
        <dbReference type="Rhea" id="RHEA-COMP:9551"/>
        <dbReference type="ChEBI" id="CHEBI:15378"/>
        <dbReference type="ChEBI" id="CHEBI:57856"/>
        <dbReference type="ChEBI" id="CHEBI:59789"/>
        <dbReference type="ChEBI" id="CHEBI:62729"/>
        <dbReference type="ChEBI" id="CHEBI:62731"/>
        <dbReference type="EC" id="2.1.1.222"/>
    </reaction>
</comment>
<keyword evidence="8" id="KW-1185">Reference proteome</keyword>
<keyword evidence="2 5" id="KW-0808">Transferase</keyword>
<evidence type="ECO:0000256" key="4">
    <source>
        <dbReference type="ARBA" id="ARBA00022691"/>
    </source>
</evidence>
<dbReference type="InterPro" id="IPR029063">
    <property type="entry name" value="SAM-dependent_MTases_sf"/>
</dbReference>
<evidence type="ECO:0000313" key="8">
    <source>
        <dbReference type="Proteomes" id="UP001166251"/>
    </source>
</evidence>
<dbReference type="EC" id="2.1.1.64" evidence="5"/>
<evidence type="ECO:0000313" key="7">
    <source>
        <dbReference type="EMBL" id="MBW8192635.1"/>
    </source>
</evidence>
<dbReference type="InterPro" id="IPR013216">
    <property type="entry name" value="Methyltransf_11"/>
</dbReference>
<comment type="pathway">
    <text evidence="5">Cofactor biosynthesis; ubiquinone biosynthesis.</text>
</comment>
<evidence type="ECO:0000256" key="3">
    <source>
        <dbReference type="ARBA" id="ARBA00022688"/>
    </source>
</evidence>
<feature type="binding site" evidence="5">
    <location>
        <position position="144"/>
    </location>
    <ligand>
        <name>S-adenosyl-L-methionine</name>
        <dbReference type="ChEBI" id="CHEBI:59789"/>
    </ligand>
</feature>
<comment type="catalytic activity">
    <reaction evidence="5">
        <text>a 3-demethylubiquinol + S-adenosyl-L-methionine = a ubiquinol + S-adenosyl-L-homocysteine + H(+)</text>
        <dbReference type="Rhea" id="RHEA:44380"/>
        <dbReference type="Rhea" id="RHEA-COMP:9566"/>
        <dbReference type="Rhea" id="RHEA-COMP:10914"/>
        <dbReference type="ChEBI" id="CHEBI:15378"/>
        <dbReference type="ChEBI" id="CHEBI:17976"/>
        <dbReference type="ChEBI" id="CHEBI:57856"/>
        <dbReference type="ChEBI" id="CHEBI:59789"/>
        <dbReference type="ChEBI" id="CHEBI:84422"/>
        <dbReference type="EC" id="2.1.1.64"/>
    </reaction>
</comment>
<evidence type="ECO:0000256" key="5">
    <source>
        <dbReference type="HAMAP-Rule" id="MF_00472"/>
    </source>
</evidence>
<evidence type="ECO:0000256" key="1">
    <source>
        <dbReference type="ARBA" id="ARBA00022603"/>
    </source>
</evidence>
<dbReference type="Proteomes" id="UP001166251">
    <property type="component" value="Unassembled WGS sequence"/>
</dbReference>
<keyword evidence="3 5" id="KW-0831">Ubiquinone biosynthesis</keyword>
<dbReference type="PANTHER" id="PTHR43464:SF19">
    <property type="entry name" value="UBIQUINONE BIOSYNTHESIS O-METHYLTRANSFERASE, MITOCHONDRIAL"/>
    <property type="match status" value="1"/>
</dbReference>
<dbReference type="EMBL" id="JAHZSS010000026">
    <property type="protein sequence ID" value="MBW8192635.1"/>
    <property type="molecule type" value="Genomic_DNA"/>
</dbReference>
<dbReference type="GO" id="GO:0061542">
    <property type="term" value="F:3-demethylubiquinol 3-O-methyltransferase activity"/>
    <property type="evidence" value="ECO:0007669"/>
    <property type="project" value="UniProtKB-EC"/>
</dbReference>
<feature type="domain" description="Methyltransferase type 11" evidence="6">
    <location>
        <begin position="75"/>
        <end position="172"/>
    </location>
</feature>
<feature type="binding site" evidence="5">
    <location>
        <position position="78"/>
    </location>
    <ligand>
        <name>S-adenosyl-L-methionine</name>
        <dbReference type="ChEBI" id="CHEBI:59789"/>
    </ligand>
</feature>
<accession>A0ABS7EK84</accession>
<comment type="caution">
    <text evidence="7">The sequence shown here is derived from an EMBL/GenBank/DDBJ whole genome shotgun (WGS) entry which is preliminary data.</text>
</comment>
<protein>
    <recommendedName>
        <fullName evidence="5">Ubiquinone biosynthesis O-methyltransferase</fullName>
    </recommendedName>
    <alternativeName>
        <fullName evidence="5">2-polyprenyl-6-hydroxyphenol methylase</fullName>
        <ecNumber evidence="5">2.1.1.222</ecNumber>
    </alternativeName>
    <alternativeName>
        <fullName evidence="5">3-demethylubiquinone 3-O-methyltransferase</fullName>
        <ecNumber evidence="5">2.1.1.64</ecNumber>
    </alternativeName>
</protein>
<dbReference type="InterPro" id="IPR010233">
    <property type="entry name" value="UbiG_MeTrfase"/>
</dbReference>
<evidence type="ECO:0000256" key="2">
    <source>
        <dbReference type="ARBA" id="ARBA00022679"/>
    </source>
</evidence>
<evidence type="ECO:0000259" key="6">
    <source>
        <dbReference type="Pfam" id="PF08241"/>
    </source>
</evidence>
<feature type="binding site" evidence="5">
    <location>
        <position position="47"/>
    </location>
    <ligand>
        <name>S-adenosyl-L-methionine</name>
        <dbReference type="ChEBI" id="CHEBI:59789"/>
    </ligand>
</feature>
<dbReference type="SUPFAM" id="SSF53335">
    <property type="entry name" value="S-adenosyl-L-methionine-dependent methyltransferases"/>
    <property type="match status" value="1"/>
</dbReference>
<dbReference type="PANTHER" id="PTHR43464">
    <property type="entry name" value="METHYLTRANSFERASE"/>
    <property type="match status" value="1"/>
</dbReference>
<dbReference type="RefSeq" id="WP_220105258.1">
    <property type="nucleotide sequence ID" value="NZ_JAHZSS010000026.1"/>
</dbReference>
<dbReference type="Pfam" id="PF08241">
    <property type="entry name" value="Methyltransf_11"/>
    <property type="match status" value="1"/>
</dbReference>
<dbReference type="HAMAP" id="MF_00472">
    <property type="entry name" value="UbiG"/>
    <property type="match status" value="1"/>
</dbReference>
<name>A0ABS7EK84_9GAMM</name>
<dbReference type="EC" id="2.1.1.222" evidence="5"/>
<keyword evidence="1 5" id="KW-0489">Methyltransferase</keyword>
<dbReference type="CDD" id="cd02440">
    <property type="entry name" value="AdoMet_MTases"/>
    <property type="match status" value="1"/>
</dbReference>
<organism evidence="7 8">
    <name type="scientific">Neiella holothuriorum</name>
    <dbReference type="NCBI Taxonomy" id="2870530"/>
    <lineage>
        <taxon>Bacteria</taxon>
        <taxon>Pseudomonadati</taxon>
        <taxon>Pseudomonadota</taxon>
        <taxon>Gammaproteobacteria</taxon>
        <taxon>Alteromonadales</taxon>
        <taxon>Echinimonadaceae</taxon>
        <taxon>Neiella</taxon>
    </lineage>
</organism>
<sequence>MLDKSTLTSSTPSHRQAHEIAKFDQLAEEWRNDNGRFKHISAFNRCRVRCIVERIIDHFQLQSASDKPLAGFNILDVGCGAGLICEALAALGATVTGIDGSETNIEVAKRNASANKLSIDYQHALAEHMLTTRKSACFDVVLNTEVIEHVDDQQTLTNTCASLTHSNGLLVMATLNRTLKSFFVAIIGAEYLLNMLPKGTHDWRWFVRPSQLEQWLQPHQFSTTQLVGLSYNLVTKNWRITDDSSVNYLLFASRQQ</sequence>
<dbReference type="GO" id="GO:0102208">
    <property type="term" value="F:2-polyprenyl-6-hydroxyphenol methylase activity"/>
    <property type="evidence" value="ECO:0007669"/>
    <property type="project" value="UniProtKB-EC"/>
</dbReference>
<dbReference type="Gene3D" id="3.40.50.150">
    <property type="entry name" value="Vaccinia Virus protein VP39"/>
    <property type="match status" value="1"/>
</dbReference>
<gene>
    <name evidence="5 7" type="primary">ubiG</name>
    <name evidence="7" type="ORF">K0504_16475</name>
</gene>